<organism evidence="13 14">
    <name type="scientific">Pyrocoelia pectoralis</name>
    <dbReference type="NCBI Taxonomy" id="417401"/>
    <lineage>
        <taxon>Eukaryota</taxon>
        <taxon>Metazoa</taxon>
        <taxon>Ecdysozoa</taxon>
        <taxon>Arthropoda</taxon>
        <taxon>Hexapoda</taxon>
        <taxon>Insecta</taxon>
        <taxon>Pterygota</taxon>
        <taxon>Neoptera</taxon>
        <taxon>Endopterygota</taxon>
        <taxon>Coleoptera</taxon>
        <taxon>Polyphaga</taxon>
        <taxon>Elateriformia</taxon>
        <taxon>Elateroidea</taxon>
        <taxon>Lampyridae</taxon>
        <taxon>Lampyrinae</taxon>
        <taxon>Pyrocoelia</taxon>
    </lineage>
</organism>
<dbReference type="InterPro" id="IPR023795">
    <property type="entry name" value="Serpin_CS"/>
</dbReference>
<evidence type="ECO:0000256" key="7">
    <source>
        <dbReference type="ARBA" id="ARBA00023180"/>
    </source>
</evidence>
<feature type="coiled-coil region" evidence="9">
    <location>
        <begin position="98"/>
        <end position="129"/>
    </location>
</feature>
<dbReference type="InterPro" id="IPR042185">
    <property type="entry name" value="Serpin_sf_2"/>
</dbReference>
<dbReference type="GO" id="GO:0004867">
    <property type="term" value="F:serine-type endopeptidase inhibitor activity"/>
    <property type="evidence" value="ECO:0007669"/>
    <property type="project" value="UniProtKB-KW"/>
</dbReference>
<proteinExistence type="inferred from homology"/>
<protein>
    <recommendedName>
        <fullName evidence="12">Serpin domain-containing protein</fullName>
    </recommendedName>
</protein>
<evidence type="ECO:0000256" key="3">
    <source>
        <dbReference type="ARBA" id="ARBA00022525"/>
    </source>
</evidence>
<keyword evidence="14" id="KW-1185">Reference proteome</keyword>
<evidence type="ECO:0000256" key="1">
    <source>
        <dbReference type="ARBA" id="ARBA00004613"/>
    </source>
</evidence>
<dbReference type="FunFam" id="2.30.39.10:FF:000030">
    <property type="entry name" value="Serpin 2"/>
    <property type="match status" value="1"/>
</dbReference>
<accession>A0AAN7V9V2</accession>
<keyword evidence="4" id="KW-0646">Protease inhibitor</keyword>
<comment type="caution">
    <text evidence="13">The sequence shown here is derived from an EMBL/GenBank/DDBJ whole genome shotgun (WGS) entry which is preliminary data.</text>
</comment>
<evidence type="ECO:0000256" key="6">
    <source>
        <dbReference type="ARBA" id="ARBA00022900"/>
    </source>
</evidence>
<gene>
    <name evidence="13" type="ORF">RI129_011991</name>
</gene>
<sequence length="946" mass="106052">MRLYGIVVALCIINGVHLAEKATDAPTNEASSSNDVDDSSDEYFPVMDWSDTFDWQLFKAVANEHHSNILISPLSIKLALVILYEGSEGSTKKQFQSVMQYSDQKSEVREKYKNLLAKLEKNKMDYIINIGTRLFLDSTITPNQPYSAIVKSSYNTDIQPTNFTNHADTGLIINSWVDKLTHGNIKELINADEIQGDTLLIVANAVFFKGKWRHKFPIENNYKGGFYVSPTEVVTVDYMTNTDTYYYGESKELDAKLLRLPYKGKYFGFFIVLPNSKGGLSELMKSANLHTIKRQLYIMDERKVDVAIPRFKFDFSASYSKILQDFGLTAMFSNTASFPGIARGVGSGTKWLFVNDLKQKSGIEFNEEGSAAFAATEIQLGNKFGESDTIFNATHPFLFFIEHQETGSILFTGKMVNPLQEKFVKVPLPESSNEKSPPPVPNDSGAEHSNFPSLDPLYAPPPDSVSPRFNFFDLELLQSFDDKRNYFISPASIKATLGMILEGARGSCAAEISEALRITADQSTNRKRLTSILYDFNSTGTTIVESANAAFISNIYHVVPEYETNLRTYYKAQVSAVDFSQNDLAARLINSWVYEKTRGFITDIITPANFNTDATLVIVNALYFQGKWKNEFEERSTSIKCFYGRNGCINAKMMQTVDNFNYKYISSLDAEAISLPYGDGQYSMLVILPSKHQSVDLLVRDIKFVSIASIVNILEPTEVFVNLPRFEIDHTADMVSDLQKLGIKEIFGPNANLSGIIQRGQIKVNNIIHKAKIEVNEKGTIAAGATGVIVIPLMGTSMPRFVADRPFLFFIYQVNTKNILFAGRLNEVKEAYDEIFSKPINPQPQQSFVNDKQSKLQPAALSFDKRPVSLQNDGHLSSQRKPVPEAIKPNSHHAAPEQSVRFHVGAQASQTKQPIYFGADTVIQRHESALYSSHYLGNQNHQPYTQ</sequence>
<evidence type="ECO:0000256" key="11">
    <source>
        <dbReference type="SAM" id="SignalP"/>
    </source>
</evidence>
<feature type="region of interest" description="Disordered" evidence="10">
    <location>
        <begin position="427"/>
        <end position="457"/>
    </location>
</feature>
<feature type="compositionally biased region" description="Polar residues" evidence="10">
    <location>
        <begin position="869"/>
        <end position="880"/>
    </location>
</feature>
<keyword evidence="7" id="KW-0325">Glycoprotein</keyword>
<evidence type="ECO:0000313" key="13">
    <source>
        <dbReference type="EMBL" id="KAK5639499.1"/>
    </source>
</evidence>
<feature type="domain" description="Serpin" evidence="12">
    <location>
        <begin position="469"/>
        <end position="828"/>
    </location>
</feature>
<feature type="chain" id="PRO_5042850519" description="Serpin domain-containing protein" evidence="11">
    <location>
        <begin position="19"/>
        <end position="946"/>
    </location>
</feature>
<keyword evidence="6" id="KW-0722">Serine protease inhibitor</keyword>
<dbReference type="PROSITE" id="PS00284">
    <property type="entry name" value="SERPIN"/>
    <property type="match status" value="1"/>
</dbReference>
<reference evidence="13 14" key="1">
    <citation type="journal article" date="2024" name="Insects">
        <title>An Improved Chromosome-Level Genome Assembly of the Firefly Pyrocoelia pectoralis.</title>
        <authorList>
            <person name="Fu X."/>
            <person name="Meyer-Rochow V.B."/>
            <person name="Ballantyne L."/>
            <person name="Zhu X."/>
        </authorList>
    </citation>
    <scope>NUCLEOTIDE SEQUENCE [LARGE SCALE GENOMIC DNA]</scope>
    <source>
        <strain evidence="13">XCY_ONT2</strain>
    </source>
</reference>
<dbReference type="CDD" id="cd19578">
    <property type="entry name" value="serpinK_insect_SRPN2-like"/>
    <property type="match status" value="1"/>
</dbReference>
<dbReference type="Proteomes" id="UP001329430">
    <property type="component" value="Chromosome 9"/>
</dbReference>
<evidence type="ECO:0000256" key="2">
    <source>
        <dbReference type="ARBA" id="ARBA00009500"/>
    </source>
</evidence>
<dbReference type="InterPro" id="IPR000215">
    <property type="entry name" value="Serpin_fam"/>
</dbReference>
<evidence type="ECO:0000256" key="8">
    <source>
        <dbReference type="RuleBase" id="RU000411"/>
    </source>
</evidence>
<comment type="similarity">
    <text evidence="2 8">Belongs to the serpin family.</text>
</comment>
<evidence type="ECO:0000259" key="12">
    <source>
        <dbReference type="SMART" id="SM00093"/>
    </source>
</evidence>
<keyword evidence="3" id="KW-0964">Secreted</keyword>
<name>A0AAN7V9V2_9COLE</name>
<dbReference type="InterPro" id="IPR036186">
    <property type="entry name" value="Serpin_sf"/>
</dbReference>
<dbReference type="InterPro" id="IPR042178">
    <property type="entry name" value="Serpin_sf_1"/>
</dbReference>
<dbReference type="PANTHER" id="PTHR11461">
    <property type="entry name" value="SERINE PROTEASE INHIBITOR, SERPIN"/>
    <property type="match status" value="1"/>
</dbReference>
<feature type="domain" description="Serpin" evidence="12">
    <location>
        <begin position="55"/>
        <end position="418"/>
    </location>
</feature>
<evidence type="ECO:0000256" key="5">
    <source>
        <dbReference type="ARBA" id="ARBA00022729"/>
    </source>
</evidence>
<dbReference type="EMBL" id="JAVRBK010000009">
    <property type="protein sequence ID" value="KAK5639499.1"/>
    <property type="molecule type" value="Genomic_DNA"/>
</dbReference>
<dbReference type="Pfam" id="PF00079">
    <property type="entry name" value="Serpin"/>
    <property type="match status" value="2"/>
</dbReference>
<feature type="signal peptide" evidence="11">
    <location>
        <begin position="1"/>
        <end position="18"/>
    </location>
</feature>
<dbReference type="InterPro" id="IPR023796">
    <property type="entry name" value="Serpin_dom"/>
</dbReference>
<comment type="subcellular location">
    <subcellularLocation>
        <location evidence="1">Secreted</location>
    </subcellularLocation>
</comment>
<dbReference type="Gene3D" id="2.30.39.10">
    <property type="entry name" value="Alpha-1-antitrypsin, domain 1"/>
    <property type="match status" value="2"/>
</dbReference>
<dbReference type="SUPFAM" id="SSF56574">
    <property type="entry name" value="Serpins"/>
    <property type="match status" value="2"/>
</dbReference>
<dbReference type="GO" id="GO:0005615">
    <property type="term" value="C:extracellular space"/>
    <property type="evidence" value="ECO:0007669"/>
    <property type="project" value="InterPro"/>
</dbReference>
<dbReference type="SMART" id="SM00093">
    <property type="entry name" value="SERPIN"/>
    <property type="match status" value="2"/>
</dbReference>
<keyword evidence="5 11" id="KW-0732">Signal</keyword>
<evidence type="ECO:0000256" key="10">
    <source>
        <dbReference type="SAM" id="MobiDB-lite"/>
    </source>
</evidence>
<dbReference type="Gene3D" id="3.30.497.10">
    <property type="entry name" value="Antithrombin, subunit I, domain 2"/>
    <property type="match status" value="2"/>
</dbReference>
<evidence type="ECO:0000256" key="9">
    <source>
        <dbReference type="SAM" id="Coils"/>
    </source>
</evidence>
<dbReference type="PANTHER" id="PTHR11461:SF357">
    <property type="entry name" value="SERINE PROTEASE INHIBITOR 27A"/>
    <property type="match status" value="1"/>
</dbReference>
<keyword evidence="9" id="KW-0175">Coiled coil</keyword>
<evidence type="ECO:0000313" key="14">
    <source>
        <dbReference type="Proteomes" id="UP001329430"/>
    </source>
</evidence>
<feature type="region of interest" description="Disordered" evidence="10">
    <location>
        <begin position="867"/>
        <end position="896"/>
    </location>
</feature>
<evidence type="ECO:0000256" key="4">
    <source>
        <dbReference type="ARBA" id="ARBA00022690"/>
    </source>
</evidence>
<dbReference type="AlphaFoldDB" id="A0AAN7V9V2"/>